<evidence type="ECO:0000256" key="4">
    <source>
        <dbReference type="ARBA" id="ARBA00022723"/>
    </source>
</evidence>
<comment type="caution">
    <text evidence="14">The sequence shown here is derived from an EMBL/GenBank/DDBJ whole genome shotgun (WGS) entry which is preliminary data.</text>
</comment>
<keyword evidence="11 12" id="KW-0234">DNA repair</keyword>
<evidence type="ECO:0000313" key="15">
    <source>
        <dbReference type="Proteomes" id="UP001203423"/>
    </source>
</evidence>
<protein>
    <recommendedName>
        <fullName evidence="12 13">Crossover junction endodeoxyribonuclease RuvC</fullName>
        <ecNumber evidence="12 13">3.1.21.10</ecNumber>
    </recommendedName>
    <alternativeName>
        <fullName evidence="12">Holliday junction nuclease RuvC</fullName>
    </alternativeName>
    <alternativeName>
        <fullName evidence="12">Holliday junction resolvase RuvC</fullName>
    </alternativeName>
</protein>
<evidence type="ECO:0000256" key="9">
    <source>
        <dbReference type="ARBA" id="ARBA00023125"/>
    </source>
</evidence>
<dbReference type="PANTHER" id="PTHR30194">
    <property type="entry name" value="CROSSOVER JUNCTION ENDODEOXYRIBONUCLEASE RUVC"/>
    <property type="match status" value="1"/>
</dbReference>
<keyword evidence="7 12" id="KW-0378">Hydrolase</keyword>
<comment type="catalytic activity">
    <reaction evidence="12">
        <text>Endonucleolytic cleavage at a junction such as a reciprocal single-stranded crossover between two homologous DNA duplexes (Holliday junction).</text>
        <dbReference type="EC" id="3.1.21.10"/>
    </reaction>
</comment>
<dbReference type="HAMAP" id="MF_00034">
    <property type="entry name" value="RuvC"/>
    <property type="match status" value="1"/>
</dbReference>
<comment type="subcellular location">
    <subcellularLocation>
        <location evidence="12">Cytoplasm</location>
    </subcellularLocation>
</comment>
<dbReference type="PROSITE" id="PS01321">
    <property type="entry name" value="RUVC"/>
    <property type="match status" value="1"/>
</dbReference>
<comment type="cofactor">
    <cofactor evidence="12">
        <name>Mg(2+)</name>
        <dbReference type="ChEBI" id="CHEBI:18420"/>
    </cofactor>
    <text evidence="12">Binds 2 Mg(2+) ion per subunit.</text>
</comment>
<evidence type="ECO:0000256" key="3">
    <source>
        <dbReference type="ARBA" id="ARBA00022722"/>
    </source>
</evidence>
<reference evidence="14 15" key="1">
    <citation type="submission" date="2022-01" db="EMBL/GenBank/DDBJ databases">
        <title>Whole genome-based taxonomy of the Shewanellaceae.</title>
        <authorList>
            <person name="Martin-Rodriguez A.J."/>
        </authorList>
    </citation>
    <scope>NUCLEOTIDE SEQUENCE [LARGE SCALE GENOMIC DNA]</scope>
    <source>
        <strain evidence="14 15">DSM 17177</strain>
    </source>
</reference>
<dbReference type="EC" id="3.1.21.10" evidence="12 13"/>
<name>A0ABT0LAM3_9GAMM</name>
<dbReference type="NCBIfam" id="TIGR00228">
    <property type="entry name" value="ruvC"/>
    <property type="match status" value="1"/>
</dbReference>
<dbReference type="RefSeq" id="WP_248940047.1">
    <property type="nucleotide sequence ID" value="NZ_JAKIKS010000030.1"/>
</dbReference>
<dbReference type="InterPro" id="IPR020563">
    <property type="entry name" value="X-over_junc_endoDNase_Mg_BS"/>
</dbReference>
<dbReference type="InterPro" id="IPR036397">
    <property type="entry name" value="RNaseH_sf"/>
</dbReference>
<dbReference type="PRINTS" id="PR00696">
    <property type="entry name" value="RSOLVASERUVC"/>
</dbReference>
<feature type="active site" evidence="12">
    <location>
        <position position="139"/>
    </location>
</feature>
<keyword evidence="15" id="KW-1185">Reference proteome</keyword>
<feature type="binding site" evidence="12">
    <location>
        <position position="139"/>
    </location>
    <ligand>
        <name>Mg(2+)</name>
        <dbReference type="ChEBI" id="CHEBI:18420"/>
        <label>1</label>
    </ligand>
</feature>
<evidence type="ECO:0000313" key="14">
    <source>
        <dbReference type="EMBL" id="MCL1124758.1"/>
    </source>
</evidence>
<evidence type="ECO:0000256" key="11">
    <source>
        <dbReference type="ARBA" id="ARBA00023204"/>
    </source>
</evidence>
<keyword evidence="5 12" id="KW-0255">Endonuclease</keyword>
<dbReference type="Proteomes" id="UP001203423">
    <property type="component" value="Unassembled WGS sequence"/>
</dbReference>
<evidence type="ECO:0000256" key="1">
    <source>
        <dbReference type="ARBA" id="ARBA00009518"/>
    </source>
</evidence>
<keyword evidence="10 12" id="KW-0233">DNA recombination</keyword>
<evidence type="ECO:0000256" key="7">
    <source>
        <dbReference type="ARBA" id="ARBA00022801"/>
    </source>
</evidence>
<keyword evidence="9 12" id="KW-0238">DNA-binding</keyword>
<dbReference type="PANTHER" id="PTHR30194:SF3">
    <property type="entry name" value="CROSSOVER JUNCTION ENDODEOXYRIBONUCLEASE RUVC"/>
    <property type="match status" value="1"/>
</dbReference>
<evidence type="ECO:0000256" key="2">
    <source>
        <dbReference type="ARBA" id="ARBA00022490"/>
    </source>
</evidence>
<feature type="active site" evidence="12">
    <location>
        <position position="8"/>
    </location>
</feature>
<feature type="binding site" evidence="12">
    <location>
        <position position="67"/>
    </location>
    <ligand>
        <name>Mg(2+)</name>
        <dbReference type="ChEBI" id="CHEBI:18420"/>
        <label>2</label>
    </ligand>
</feature>
<dbReference type="SUPFAM" id="SSF53098">
    <property type="entry name" value="Ribonuclease H-like"/>
    <property type="match status" value="1"/>
</dbReference>
<accession>A0ABT0LAM3</accession>
<evidence type="ECO:0000256" key="6">
    <source>
        <dbReference type="ARBA" id="ARBA00022763"/>
    </source>
</evidence>
<dbReference type="GO" id="GO:0008821">
    <property type="term" value="F:crossover junction DNA endonuclease activity"/>
    <property type="evidence" value="ECO:0007669"/>
    <property type="project" value="UniProtKB-EC"/>
</dbReference>
<proteinExistence type="inferred from homology"/>
<gene>
    <name evidence="12 14" type="primary">ruvC</name>
    <name evidence="14" type="ORF">L2764_09810</name>
</gene>
<dbReference type="CDD" id="cd16962">
    <property type="entry name" value="RuvC"/>
    <property type="match status" value="1"/>
</dbReference>
<evidence type="ECO:0000256" key="13">
    <source>
        <dbReference type="NCBIfam" id="TIGR00228"/>
    </source>
</evidence>
<feature type="binding site" evidence="12">
    <location>
        <position position="8"/>
    </location>
    <ligand>
        <name>Mg(2+)</name>
        <dbReference type="ChEBI" id="CHEBI:18420"/>
        <label>1</label>
    </ligand>
</feature>
<sequence length="173" mass="18489">MAIILGVDPGSRITGYGVIQCQGRHQQYLGSGCIRTSSDELPIRLKQIFNGLSEIIRQYQPTEFAIERVFMAKNADSALKLGQARGAAIVAATVVDLPVAEYSATQIKSAVVGSGRAQKSQVQHMIQQLFNLPAAPQADAADALGVAVCHFHTSQSLVALAGRANSRSHGRYK</sequence>
<comment type="similarity">
    <text evidence="1 12">Belongs to the RuvC family.</text>
</comment>
<evidence type="ECO:0000256" key="12">
    <source>
        <dbReference type="HAMAP-Rule" id="MF_00034"/>
    </source>
</evidence>
<dbReference type="EMBL" id="JAKIKS010000030">
    <property type="protein sequence ID" value="MCL1124758.1"/>
    <property type="molecule type" value="Genomic_DNA"/>
</dbReference>
<dbReference type="Gene3D" id="3.30.420.10">
    <property type="entry name" value="Ribonuclease H-like superfamily/Ribonuclease H"/>
    <property type="match status" value="1"/>
</dbReference>
<keyword evidence="3 12" id="KW-0540">Nuclease</keyword>
<evidence type="ECO:0000256" key="8">
    <source>
        <dbReference type="ARBA" id="ARBA00022842"/>
    </source>
</evidence>
<organism evidence="14 15">
    <name type="scientific">Shewanella surugensis</name>
    <dbReference type="NCBI Taxonomy" id="212020"/>
    <lineage>
        <taxon>Bacteria</taxon>
        <taxon>Pseudomonadati</taxon>
        <taxon>Pseudomonadota</taxon>
        <taxon>Gammaproteobacteria</taxon>
        <taxon>Alteromonadales</taxon>
        <taxon>Shewanellaceae</taxon>
        <taxon>Shewanella</taxon>
    </lineage>
</organism>
<dbReference type="InterPro" id="IPR012337">
    <property type="entry name" value="RNaseH-like_sf"/>
</dbReference>
<evidence type="ECO:0000256" key="5">
    <source>
        <dbReference type="ARBA" id="ARBA00022759"/>
    </source>
</evidence>
<keyword evidence="6 12" id="KW-0227">DNA damage</keyword>
<keyword evidence="2 12" id="KW-0963">Cytoplasm</keyword>
<evidence type="ECO:0000256" key="10">
    <source>
        <dbReference type="ARBA" id="ARBA00023172"/>
    </source>
</evidence>
<keyword evidence="8 12" id="KW-0460">Magnesium</keyword>
<feature type="active site" evidence="12">
    <location>
        <position position="67"/>
    </location>
</feature>
<keyword evidence="4 12" id="KW-0479">Metal-binding</keyword>
<comment type="function">
    <text evidence="12">The RuvA-RuvB-RuvC complex processes Holliday junction (HJ) DNA during genetic recombination and DNA repair. Endonuclease that resolves HJ intermediates. Cleaves cruciform DNA by making single-stranded nicks across the HJ at symmetrical positions within the homologous arms, yielding a 5'-phosphate and a 3'-hydroxyl group; requires a central core of homology in the junction. The consensus cleavage sequence is 5'-(A/T)TT(C/G)-3'. Cleavage occurs on the 3'-side of the TT dinucleotide at the point of strand exchange. HJ branch migration catalyzed by RuvA-RuvB allows RuvC to scan DNA until it finds its consensus sequence, where it cleaves and resolves the cruciform DNA.</text>
</comment>
<comment type="subunit">
    <text evidence="12">Homodimer which binds Holliday junction (HJ) DNA. The HJ becomes 2-fold symmetrical on binding to RuvC with unstacked arms; it has a different conformation from HJ DNA in complex with RuvA. In the full resolvosome a probable DNA-RuvA(4)-RuvB(12)-RuvC(2) complex forms which resolves the HJ.</text>
</comment>
<dbReference type="Pfam" id="PF02075">
    <property type="entry name" value="RuvC"/>
    <property type="match status" value="1"/>
</dbReference>
<dbReference type="InterPro" id="IPR002176">
    <property type="entry name" value="X-over_junc_endoDNase_RuvC"/>
</dbReference>